<dbReference type="GO" id="GO:0042732">
    <property type="term" value="P:D-xylose metabolic process"/>
    <property type="evidence" value="ECO:0007669"/>
    <property type="project" value="UniProtKB-KW"/>
</dbReference>
<evidence type="ECO:0000256" key="5">
    <source>
        <dbReference type="ARBA" id="ARBA00022777"/>
    </source>
</evidence>
<dbReference type="GO" id="GO:0004856">
    <property type="term" value="F:D-xylulokinase activity"/>
    <property type="evidence" value="ECO:0007669"/>
    <property type="project" value="UniProtKB-UniRule"/>
</dbReference>
<dbReference type="Pfam" id="PF02782">
    <property type="entry name" value="FGGY_C"/>
    <property type="match status" value="1"/>
</dbReference>
<evidence type="ECO:0000256" key="1">
    <source>
        <dbReference type="ARBA" id="ARBA00009156"/>
    </source>
</evidence>
<gene>
    <name evidence="8 10 13" type="primary">xylB</name>
    <name evidence="13" type="ORF">LK07_30665</name>
</gene>
<accession>A0A221P693</accession>
<evidence type="ECO:0000256" key="4">
    <source>
        <dbReference type="ARBA" id="ARBA00022741"/>
    </source>
</evidence>
<dbReference type="InterPro" id="IPR043129">
    <property type="entry name" value="ATPase_NBD"/>
</dbReference>
<dbReference type="Gene3D" id="3.30.420.40">
    <property type="match status" value="2"/>
</dbReference>
<dbReference type="PANTHER" id="PTHR43095:SF5">
    <property type="entry name" value="XYLULOSE KINASE"/>
    <property type="match status" value="1"/>
</dbReference>
<keyword evidence="3 8" id="KW-0808">Transferase</keyword>
<keyword evidence="4 8" id="KW-0547">Nucleotide-binding</keyword>
<dbReference type="PANTHER" id="PTHR43095">
    <property type="entry name" value="SUGAR KINASE"/>
    <property type="match status" value="1"/>
</dbReference>
<dbReference type="PIRSF" id="PIRSF000538">
    <property type="entry name" value="GlpK"/>
    <property type="match status" value="1"/>
</dbReference>
<protein>
    <recommendedName>
        <fullName evidence="8 10">Xylulose kinase</fullName>
        <shortName evidence="8 10">Xylulokinase</shortName>
        <ecNumber evidence="8 10">2.7.1.17</ecNumber>
    </recommendedName>
</protein>
<evidence type="ECO:0000256" key="6">
    <source>
        <dbReference type="ARBA" id="ARBA00022840"/>
    </source>
</evidence>
<dbReference type="InterPro" id="IPR000577">
    <property type="entry name" value="Carb_kinase_FGGY"/>
</dbReference>
<dbReference type="STRING" id="1355015.LK06_029475"/>
<dbReference type="Proteomes" id="UP000031501">
    <property type="component" value="Chromosome"/>
</dbReference>
<comment type="similarity">
    <text evidence="1 8 9">Belongs to the FGGY kinase family.</text>
</comment>
<dbReference type="GO" id="GO:0005524">
    <property type="term" value="F:ATP binding"/>
    <property type="evidence" value="ECO:0007669"/>
    <property type="project" value="UniProtKB-UniRule"/>
</dbReference>
<evidence type="ECO:0000259" key="12">
    <source>
        <dbReference type="Pfam" id="PF02782"/>
    </source>
</evidence>
<dbReference type="RefSeq" id="WP_052269888.1">
    <property type="nucleotide sequence ID" value="NZ_CP021080.1"/>
</dbReference>
<organism evidence="13 14">
    <name type="scientific">Streptomyces pluripotens</name>
    <dbReference type="NCBI Taxonomy" id="1355015"/>
    <lineage>
        <taxon>Bacteria</taxon>
        <taxon>Bacillati</taxon>
        <taxon>Actinomycetota</taxon>
        <taxon>Actinomycetes</taxon>
        <taxon>Kitasatosporales</taxon>
        <taxon>Streptomycetaceae</taxon>
        <taxon>Streptomyces</taxon>
    </lineage>
</organism>
<keyword evidence="5 8" id="KW-0418">Kinase</keyword>
<proteinExistence type="inferred from homology"/>
<evidence type="ECO:0000256" key="10">
    <source>
        <dbReference type="RuleBase" id="RU364073"/>
    </source>
</evidence>
<dbReference type="Pfam" id="PF00370">
    <property type="entry name" value="FGGY_N"/>
    <property type="match status" value="1"/>
</dbReference>
<feature type="domain" description="Carbohydrate kinase FGGY N-terminal" evidence="11">
    <location>
        <begin position="9"/>
        <end position="246"/>
    </location>
</feature>
<comment type="catalytic activity">
    <reaction evidence="8 10">
        <text>D-xylulose + ATP = D-xylulose 5-phosphate + ADP + H(+)</text>
        <dbReference type="Rhea" id="RHEA:10964"/>
        <dbReference type="ChEBI" id="CHEBI:15378"/>
        <dbReference type="ChEBI" id="CHEBI:17140"/>
        <dbReference type="ChEBI" id="CHEBI:30616"/>
        <dbReference type="ChEBI" id="CHEBI:57737"/>
        <dbReference type="ChEBI" id="CHEBI:456216"/>
        <dbReference type="EC" id="2.7.1.17"/>
    </reaction>
</comment>
<dbReference type="HAMAP" id="MF_02220">
    <property type="entry name" value="XylB"/>
    <property type="match status" value="1"/>
</dbReference>
<keyword evidence="2 8" id="KW-0859">Xylose metabolism</keyword>
<keyword evidence="14" id="KW-1185">Reference proteome</keyword>
<keyword evidence="6 8" id="KW-0067">ATP-binding</keyword>
<dbReference type="KEGG" id="splu:LK06_029475"/>
<dbReference type="CDD" id="cd07809">
    <property type="entry name" value="ASKHA_NBD_FGGY_BaXK-like"/>
    <property type="match status" value="1"/>
</dbReference>
<evidence type="ECO:0000256" key="9">
    <source>
        <dbReference type="RuleBase" id="RU003733"/>
    </source>
</evidence>
<feature type="domain" description="Carbohydrate kinase FGGY C-terminal" evidence="12">
    <location>
        <begin position="312"/>
        <end position="427"/>
    </location>
</feature>
<evidence type="ECO:0000256" key="3">
    <source>
        <dbReference type="ARBA" id="ARBA00022679"/>
    </source>
</evidence>
<feature type="binding site" evidence="8">
    <location>
        <begin position="81"/>
        <end position="82"/>
    </location>
    <ligand>
        <name>substrate</name>
    </ligand>
</feature>
<keyword evidence="7 8" id="KW-0119">Carbohydrate metabolism</keyword>
<comment type="function">
    <text evidence="8">Catalyzes the phosphorylation of D-xylulose to D-xylulose 5-phosphate.</text>
</comment>
<dbReference type="AlphaFoldDB" id="A0A221P693"/>
<dbReference type="InterPro" id="IPR050406">
    <property type="entry name" value="FGGY_Carb_Kinase"/>
</dbReference>
<dbReference type="GO" id="GO:0005998">
    <property type="term" value="P:xylulose catabolic process"/>
    <property type="evidence" value="ECO:0007669"/>
    <property type="project" value="UniProtKB-UniRule"/>
</dbReference>
<name>A0A221P693_9ACTN</name>
<dbReference type="EMBL" id="CP022433">
    <property type="protein sequence ID" value="ASN27672.1"/>
    <property type="molecule type" value="Genomic_DNA"/>
</dbReference>
<evidence type="ECO:0000256" key="8">
    <source>
        <dbReference type="HAMAP-Rule" id="MF_02220"/>
    </source>
</evidence>
<feature type="active site" description="Proton acceptor" evidence="8">
    <location>
        <position position="239"/>
    </location>
</feature>
<dbReference type="InterPro" id="IPR018485">
    <property type="entry name" value="FGGY_C"/>
</dbReference>
<dbReference type="InterPro" id="IPR018483">
    <property type="entry name" value="Carb_kinase_FGGY_CS"/>
</dbReference>
<evidence type="ECO:0000256" key="2">
    <source>
        <dbReference type="ARBA" id="ARBA00022629"/>
    </source>
</evidence>
<dbReference type="EC" id="2.7.1.17" evidence="8 10"/>
<sequence length="493" mass="51004">MSAAEGPLVVGVDASTQSTKALVVDAATGQVVASGRAPHTVSCGVARESDPRQWWDALHEALRQCGDAAHEAAAVSVGGQQHGLVTLDGHGEPVRPALLWNDVRSAPQARRLVRELGGPKAWAERTGSVPGASFTVTKWAWLAEHEPEAARATRAVRLPHDYLTERLTGQGTTDRGDASGTGWWASRTESYDAETLAHVGLDPALLPRVVRPGEVAGTVRDSHDLPFSKGTLVAPGTGDNAAAALGLGLRPGTPVLSLGTSGTVYAVSKHRPTDPTGTVAGFADARGDWLPLACTLNCTLAVDRVAALLGLDREGVEPGGSVTLLPYLDGERTPGLPNASGLLYGLRHDTTAGQLLQAAYDGAVHALLGALDLLLDADADRSTPVLLIGGGARGAAWQHTVHRLSGRPVQVPETRELVAMGAAAQAAGLLTGEDPAAVARRWNTAAGPVLEAVERDGQTLERITGVLSGAAPLLEHGAEGLAAHAALNPRHEE</sequence>
<evidence type="ECO:0000256" key="7">
    <source>
        <dbReference type="ARBA" id="ARBA00023277"/>
    </source>
</evidence>
<dbReference type="InterPro" id="IPR018484">
    <property type="entry name" value="FGGY_N"/>
</dbReference>
<evidence type="ECO:0000259" key="11">
    <source>
        <dbReference type="Pfam" id="PF00370"/>
    </source>
</evidence>
<dbReference type="PROSITE" id="PS00933">
    <property type="entry name" value="FGGY_KINASES_1"/>
    <property type="match status" value="1"/>
</dbReference>
<evidence type="ECO:0000313" key="13">
    <source>
        <dbReference type="EMBL" id="ASN27672.1"/>
    </source>
</evidence>
<dbReference type="InterPro" id="IPR006000">
    <property type="entry name" value="Xylulokinase"/>
</dbReference>
<dbReference type="NCBIfam" id="TIGR01312">
    <property type="entry name" value="XylB"/>
    <property type="match status" value="1"/>
</dbReference>
<evidence type="ECO:0000313" key="14">
    <source>
        <dbReference type="Proteomes" id="UP000031501"/>
    </source>
</evidence>
<dbReference type="SUPFAM" id="SSF53067">
    <property type="entry name" value="Actin-like ATPase domain"/>
    <property type="match status" value="2"/>
</dbReference>
<feature type="site" description="Important for activity" evidence="8">
    <location>
        <position position="13"/>
    </location>
</feature>
<reference evidence="13 14" key="1">
    <citation type="submission" date="2017-07" db="EMBL/GenBank/DDBJ databases">
        <title>Genome sequence of Streptomyces pluripotens MUSC 137T.</title>
        <authorList>
            <person name="Ser H.-L."/>
            <person name="Lee L.-H."/>
        </authorList>
    </citation>
    <scope>NUCLEOTIDE SEQUENCE [LARGE SCALE GENOMIC DNA]</scope>
    <source>
        <strain evidence="13 14">MUSC 137</strain>
    </source>
</reference>
<dbReference type="OrthoDB" id="9805576at2"/>
<dbReference type="PROSITE" id="PS00445">
    <property type="entry name" value="FGGY_KINASES_2"/>
    <property type="match status" value="1"/>
</dbReference>